<feature type="region of interest" description="Disordered" evidence="1">
    <location>
        <begin position="90"/>
        <end position="130"/>
    </location>
</feature>
<evidence type="ECO:0000313" key="3">
    <source>
        <dbReference type="EMBL" id="KAI9639167.1"/>
    </source>
</evidence>
<feature type="compositionally biased region" description="Low complexity" evidence="1">
    <location>
        <begin position="99"/>
        <end position="118"/>
    </location>
</feature>
<evidence type="ECO:0000256" key="1">
    <source>
        <dbReference type="SAM" id="MobiDB-lite"/>
    </source>
</evidence>
<evidence type="ECO:0000256" key="2">
    <source>
        <dbReference type="SAM" id="SignalP"/>
    </source>
</evidence>
<dbReference type="EMBL" id="JAKWFO010000001">
    <property type="protein sequence ID" value="KAI9639167.1"/>
    <property type="molecule type" value="Genomic_DNA"/>
</dbReference>
<dbReference type="RefSeq" id="XP_052948944.1">
    <property type="nucleotide sequence ID" value="XM_053090604.1"/>
</dbReference>
<gene>
    <name evidence="3" type="ORF">MKK02DRAFT_39460</name>
</gene>
<sequence>MRTNVLFFAAVLASTAQAAVIAPEARDHTLVARDACSNGVKIRGSGSISCSGRQCRACSGGKCCNVTAPNSSSCNSATPYLNIDTCTFEGSSGGGGGSPTTTFKTTAPATTSKAGATAQPQPTRAPSKTFGDFLRSYFGGRY</sequence>
<dbReference type="Proteomes" id="UP001164286">
    <property type="component" value="Unassembled WGS sequence"/>
</dbReference>
<keyword evidence="4" id="KW-1185">Reference proteome</keyword>
<comment type="caution">
    <text evidence="3">The sequence shown here is derived from an EMBL/GenBank/DDBJ whole genome shotgun (WGS) entry which is preliminary data.</text>
</comment>
<evidence type="ECO:0000313" key="4">
    <source>
        <dbReference type="Proteomes" id="UP001164286"/>
    </source>
</evidence>
<protein>
    <submittedName>
        <fullName evidence="3">Uncharacterized protein</fullName>
    </submittedName>
</protein>
<dbReference type="GeneID" id="77729809"/>
<proteinExistence type="predicted"/>
<dbReference type="AlphaFoldDB" id="A0AA38HDK8"/>
<keyword evidence="2" id="KW-0732">Signal</keyword>
<accession>A0AA38HDK8</accession>
<feature type="signal peptide" evidence="2">
    <location>
        <begin position="1"/>
        <end position="18"/>
    </location>
</feature>
<name>A0AA38HDK8_9TREE</name>
<feature type="chain" id="PRO_5041215350" evidence="2">
    <location>
        <begin position="19"/>
        <end position="142"/>
    </location>
</feature>
<organism evidence="3 4">
    <name type="scientific">Dioszegia hungarica</name>
    <dbReference type="NCBI Taxonomy" id="4972"/>
    <lineage>
        <taxon>Eukaryota</taxon>
        <taxon>Fungi</taxon>
        <taxon>Dikarya</taxon>
        <taxon>Basidiomycota</taxon>
        <taxon>Agaricomycotina</taxon>
        <taxon>Tremellomycetes</taxon>
        <taxon>Tremellales</taxon>
        <taxon>Bulleribasidiaceae</taxon>
        <taxon>Dioszegia</taxon>
    </lineage>
</organism>
<reference evidence="3" key="1">
    <citation type="journal article" date="2022" name="G3 (Bethesda)">
        <title>High quality genome of the basidiomycete yeast Dioszegia hungarica PDD-24b-2 isolated from cloud water.</title>
        <authorList>
            <person name="Jarrige D."/>
            <person name="Haridas S."/>
            <person name="Bleykasten-Grosshans C."/>
            <person name="Joly M."/>
            <person name="Nadalig T."/>
            <person name="Sancelme M."/>
            <person name="Vuilleumier S."/>
            <person name="Grigoriev I.V."/>
            <person name="Amato P."/>
            <person name="Bringel F."/>
        </authorList>
    </citation>
    <scope>NUCLEOTIDE SEQUENCE</scope>
    <source>
        <strain evidence="3">PDD-24b-2</strain>
    </source>
</reference>